<dbReference type="EMBL" id="JBGUBD010000012">
    <property type="protein sequence ID" value="MFA9479878.1"/>
    <property type="molecule type" value="Genomic_DNA"/>
</dbReference>
<comment type="caution">
    <text evidence="2">The sequence shown here is derived from an EMBL/GenBank/DDBJ whole genome shotgun (WGS) entry which is preliminary data.</text>
</comment>
<proteinExistence type="predicted"/>
<gene>
    <name evidence="2" type="ORF">ACERK3_16465</name>
</gene>
<organism evidence="2 3">
    <name type="scientific">Natronomicrosphaera hydrolytica</name>
    <dbReference type="NCBI Taxonomy" id="3242702"/>
    <lineage>
        <taxon>Bacteria</taxon>
        <taxon>Pseudomonadati</taxon>
        <taxon>Planctomycetota</taxon>
        <taxon>Phycisphaerae</taxon>
        <taxon>Phycisphaerales</taxon>
        <taxon>Phycisphaeraceae</taxon>
        <taxon>Natronomicrosphaera</taxon>
    </lineage>
</organism>
<evidence type="ECO:0000313" key="3">
    <source>
        <dbReference type="Proteomes" id="UP001575105"/>
    </source>
</evidence>
<keyword evidence="3" id="KW-1185">Reference proteome</keyword>
<feature type="transmembrane region" description="Helical" evidence="1">
    <location>
        <begin position="121"/>
        <end position="139"/>
    </location>
</feature>
<evidence type="ECO:0000256" key="1">
    <source>
        <dbReference type="SAM" id="Phobius"/>
    </source>
</evidence>
<feature type="transmembrane region" description="Helical" evidence="1">
    <location>
        <begin position="88"/>
        <end position="109"/>
    </location>
</feature>
<reference evidence="2 3" key="1">
    <citation type="submission" date="2024-08" db="EMBL/GenBank/DDBJ databases">
        <title>Whole-genome sequencing of halo(alkali)philic microorganisms from hypersaline lakes.</title>
        <authorList>
            <person name="Sorokin D.Y."/>
            <person name="Merkel A.Y."/>
            <person name="Messina E."/>
            <person name="Yakimov M."/>
        </authorList>
    </citation>
    <scope>NUCLEOTIDE SEQUENCE [LARGE SCALE GENOMIC DNA]</scope>
    <source>
        <strain evidence="2 3">AB-hyl4</strain>
    </source>
</reference>
<sequence>MQRAANDRPTERRHDAHRHDLNPATAARWTARVLGVVFILIALLGFFGDDHVLGIFSVNTLHNWVHLLSGVVLLGLGFASEVAARTTLWVFAVVYGLVMLLGFFGVQWINEALNMNMADHWLHLVLTAVFIIGAVVSHAQERSRHEATAATTRPRA</sequence>
<keyword evidence="1" id="KW-0472">Membrane</keyword>
<evidence type="ECO:0000313" key="2">
    <source>
        <dbReference type="EMBL" id="MFA9479878.1"/>
    </source>
</evidence>
<feature type="transmembrane region" description="Helical" evidence="1">
    <location>
        <begin position="29"/>
        <end position="47"/>
    </location>
</feature>
<dbReference type="Proteomes" id="UP001575105">
    <property type="component" value="Unassembled WGS sequence"/>
</dbReference>
<accession>A0ABV4U8E4</accession>
<protein>
    <submittedName>
        <fullName evidence="2">DUF4383 domain-containing protein</fullName>
    </submittedName>
</protein>
<keyword evidence="1" id="KW-1133">Transmembrane helix</keyword>
<dbReference type="RefSeq" id="WP_425346801.1">
    <property type="nucleotide sequence ID" value="NZ_JBGUBD010000012.1"/>
</dbReference>
<keyword evidence="1" id="KW-0812">Transmembrane</keyword>
<dbReference type="Pfam" id="PF14325">
    <property type="entry name" value="DUF4383"/>
    <property type="match status" value="1"/>
</dbReference>
<feature type="transmembrane region" description="Helical" evidence="1">
    <location>
        <begin position="53"/>
        <end position="76"/>
    </location>
</feature>
<name>A0ABV4U8E4_9BACT</name>